<evidence type="ECO:0000256" key="12">
    <source>
        <dbReference type="ARBA" id="ARBA00023136"/>
    </source>
</evidence>
<keyword evidence="14" id="KW-0479">Metal-binding</keyword>
<evidence type="ECO:0000313" key="17">
    <source>
        <dbReference type="EMBL" id="SDB27652.1"/>
    </source>
</evidence>
<dbReference type="GO" id="GO:0008360">
    <property type="term" value="P:regulation of cell shape"/>
    <property type="evidence" value="ECO:0007669"/>
    <property type="project" value="UniProtKB-KW"/>
</dbReference>
<dbReference type="SUPFAM" id="SSF56519">
    <property type="entry name" value="Penicillin binding protein dimerisation domain"/>
    <property type="match status" value="1"/>
</dbReference>
<feature type="transmembrane region" description="Helical" evidence="14">
    <location>
        <begin position="43"/>
        <end position="62"/>
    </location>
</feature>
<keyword evidence="8 14" id="KW-0378">Hydrolase</keyword>
<comment type="function">
    <text evidence="14">Catalyzes cross-linking of the peptidoglycan cell wall.</text>
</comment>
<gene>
    <name evidence="14" type="primary">mrdA</name>
    <name evidence="17" type="ORF">SAMN02927930_01044</name>
</gene>
<evidence type="ECO:0000259" key="15">
    <source>
        <dbReference type="Pfam" id="PF00905"/>
    </source>
</evidence>
<evidence type="ECO:0000256" key="10">
    <source>
        <dbReference type="ARBA" id="ARBA00022984"/>
    </source>
</evidence>
<comment type="catalytic activity">
    <reaction evidence="14">
        <text>Preferential cleavage: (Ac)2-L-Lys-D-Ala-|-D-Ala. Also transpeptidation of peptidyl-alanyl moieties that are N-acyl substituents of D-alanine.</text>
        <dbReference type="EC" id="3.4.16.4"/>
    </reaction>
</comment>
<dbReference type="Pfam" id="PF00905">
    <property type="entry name" value="Transpeptidase"/>
    <property type="match status" value="1"/>
</dbReference>
<dbReference type="InterPro" id="IPR050515">
    <property type="entry name" value="Beta-lactam/transpept"/>
</dbReference>
<keyword evidence="7 14" id="KW-0812">Transmembrane</keyword>
<evidence type="ECO:0000256" key="4">
    <source>
        <dbReference type="ARBA" id="ARBA00022519"/>
    </source>
</evidence>
<dbReference type="HAMAP" id="MF_02081">
    <property type="entry name" value="MrdA_transpept"/>
    <property type="match status" value="1"/>
</dbReference>
<dbReference type="Gene3D" id="3.90.1310.10">
    <property type="entry name" value="Penicillin-binding protein 2a (Domain 2)"/>
    <property type="match status" value="1"/>
</dbReference>
<feature type="binding site" evidence="14">
    <location>
        <position position="376"/>
    </location>
    <ligand>
        <name>Zn(2+)</name>
        <dbReference type="ChEBI" id="CHEBI:29105"/>
    </ligand>
</feature>
<name>A0A1G6C446_9GAMM</name>
<evidence type="ECO:0000256" key="2">
    <source>
        <dbReference type="ARBA" id="ARBA00004236"/>
    </source>
</evidence>
<evidence type="ECO:0000313" key="18">
    <source>
        <dbReference type="Proteomes" id="UP000199626"/>
    </source>
</evidence>
<evidence type="ECO:0000256" key="11">
    <source>
        <dbReference type="ARBA" id="ARBA00022989"/>
    </source>
</evidence>
<dbReference type="GO" id="GO:0009252">
    <property type="term" value="P:peptidoglycan biosynthetic process"/>
    <property type="evidence" value="ECO:0007669"/>
    <property type="project" value="UniProtKB-UniRule"/>
</dbReference>
<evidence type="ECO:0000256" key="3">
    <source>
        <dbReference type="ARBA" id="ARBA00022475"/>
    </source>
</evidence>
<accession>A0A1G6C446</accession>
<dbReference type="InterPro" id="IPR001460">
    <property type="entry name" value="PCN-bd_Tpept"/>
</dbReference>
<dbReference type="PANTHER" id="PTHR30627:SF2">
    <property type="entry name" value="PEPTIDOGLYCAN D,D-TRANSPEPTIDASE MRDA"/>
    <property type="match status" value="1"/>
</dbReference>
<dbReference type="AlphaFoldDB" id="A0A1G6C446"/>
<evidence type="ECO:0000256" key="7">
    <source>
        <dbReference type="ARBA" id="ARBA00022692"/>
    </source>
</evidence>
<feature type="domain" description="Penicillin-binding protein dimerisation" evidence="16">
    <location>
        <begin position="87"/>
        <end position="261"/>
    </location>
</feature>
<dbReference type="Pfam" id="PF03717">
    <property type="entry name" value="PBP_dimer"/>
    <property type="match status" value="1"/>
</dbReference>
<dbReference type="NCBIfam" id="TIGR03423">
    <property type="entry name" value="pbp2_mrdA"/>
    <property type="match status" value="1"/>
</dbReference>
<evidence type="ECO:0000256" key="1">
    <source>
        <dbReference type="ARBA" id="ARBA00004167"/>
    </source>
</evidence>
<feature type="binding site" evidence="14">
    <location>
        <position position="410"/>
    </location>
    <ligand>
        <name>Zn(2+)</name>
        <dbReference type="ChEBI" id="CHEBI:29105"/>
    </ligand>
</feature>
<evidence type="ECO:0000256" key="14">
    <source>
        <dbReference type="HAMAP-Rule" id="MF_02081"/>
    </source>
</evidence>
<dbReference type="STRING" id="1159017.SAMN02927930_01044"/>
<comment type="similarity">
    <text evidence="14">Belongs to the transpeptidase family. MrdA subfamily.</text>
</comment>
<organism evidence="17 18">
    <name type="scientific">Pseudidiomarina indica</name>
    <dbReference type="NCBI Taxonomy" id="1159017"/>
    <lineage>
        <taxon>Bacteria</taxon>
        <taxon>Pseudomonadati</taxon>
        <taxon>Pseudomonadota</taxon>
        <taxon>Gammaproteobacteria</taxon>
        <taxon>Alteromonadales</taxon>
        <taxon>Idiomarinaceae</taxon>
        <taxon>Pseudidiomarina</taxon>
    </lineage>
</organism>
<keyword evidence="12 14" id="KW-0472">Membrane</keyword>
<keyword evidence="14" id="KW-0862">Zinc</keyword>
<dbReference type="EMBL" id="FMXN01000005">
    <property type="protein sequence ID" value="SDB27652.1"/>
    <property type="molecule type" value="Genomic_DNA"/>
</dbReference>
<evidence type="ECO:0000256" key="9">
    <source>
        <dbReference type="ARBA" id="ARBA00022960"/>
    </source>
</evidence>
<keyword evidence="5 14" id="KW-0121">Carboxypeptidase</keyword>
<dbReference type="GO" id="GO:0008658">
    <property type="term" value="F:penicillin binding"/>
    <property type="evidence" value="ECO:0007669"/>
    <property type="project" value="UniProtKB-UniRule"/>
</dbReference>
<dbReference type="Gene3D" id="3.30.1390.30">
    <property type="entry name" value="Penicillin-binding protein 2a, domain 3"/>
    <property type="match status" value="1"/>
</dbReference>
<dbReference type="Gene3D" id="3.40.710.10">
    <property type="entry name" value="DD-peptidase/beta-lactamase superfamily"/>
    <property type="match status" value="1"/>
</dbReference>
<keyword evidence="10 14" id="KW-0573">Peptidoglycan synthesis</keyword>
<evidence type="ECO:0000256" key="5">
    <source>
        <dbReference type="ARBA" id="ARBA00022645"/>
    </source>
</evidence>
<keyword evidence="18" id="KW-1185">Reference proteome</keyword>
<dbReference type="InterPro" id="IPR012338">
    <property type="entry name" value="Beta-lactam/transpept-like"/>
</dbReference>
<reference evidence="18" key="1">
    <citation type="submission" date="2016-10" db="EMBL/GenBank/DDBJ databases">
        <authorList>
            <person name="Varghese N."/>
            <person name="Submissions S."/>
        </authorList>
    </citation>
    <scope>NUCLEOTIDE SEQUENCE [LARGE SCALE GENOMIC DNA]</scope>
    <source>
        <strain evidence="18">CGMCC 1.10824</strain>
    </source>
</reference>
<keyword evidence="11 14" id="KW-1133">Transmembrane helix</keyword>
<dbReference type="InterPro" id="IPR036138">
    <property type="entry name" value="PBP_dimer_sf"/>
</dbReference>
<dbReference type="InterPro" id="IPR017790">
    <property type="entry name" value="Penicillin-binding_protein_2"/>
</dbReference>
<evidence type="ECO:0000256" key="13">
    <source>
        <dbReference type="ARBA" id="ARBA00023316"/>
    </source>
</evidence>
<proteinExistence type="inferred from homology"/>
<dbReference type="GO" id="GO:0071555">
    <property type="term" value="P:cell wall organization"/>
    <property type="evidence" value="ECO:0007669"/>
    <property type="project" value="UniProtKB-KW"/>
</dbReference>
<protein>
    <recommendedName>
        <fullName evidence="14">Peptidoglycan D,D-transpeptidase MrdA</fullName>
        <ecNumber evidence="14">3.4.16.4</ecNumber>
    </recommendedName>
    <alternativeName>
        <fullName evidence="14">Penicillin-binding protein 2</fullName>
        <shortName evidence="14">PBP-2</shortName>
    </alternativeName>
</protein>
<dbReference type="GO" id="GO:0005886">
    <property type="term" value="C:plasma membrane"/>
    <property type="evidence" value="ECO:0007669"/>
    <property type="project" value="UniProtKB-SubCell"/>
</dbReference>
<dbReference type="GO" id="GO:0009002">
    <property type="term" value="F:serine-type D-Ala-D-Ala carboxypeptidase activity"/>
    <property type="evidence" value="ECO:0007669"/>
    <property type="project" value="UniProtKB-UniRule"/>
</dbReference>
<dbReference type="GO" id="GO:0006508">
    <property type="term" value="P:proteolysis"/>
    <property type="evidence" value="ECO:0007669"/>
    <property type="project" value="UniProtKB-KW"/>
</dbReference>
<keyword evidence="4 14" id="KW-0997">Cell inner membrane</keyword>
<feature type="active site" description="Acyl-ester intermediate" evidence="14">
    <location>
        <position position="352"/>
    </location>
</feature>
<dbReference type="GO" id="GO:0008270">
    <property type="term" value="F:zinc ion binding"/>
    <property type="evidence" value="ECO:0007669"/>
    <property type="project" value="UniProtKB-UniRule"/>
</dbReference>
<dbReference type="PANTHER" id="PTHR30627">
    <property type="entry name" value="PEPTIDOGLYCAN D,D-TRANSPEPTIDASE"/>
    <property type="match status" value="1"/>
</dbReference>
<keyword evidence="6 14" id="KW-0645">Protease</keyword>
<evidence type="ECO:0000256" key="6">
    <source>
        <dbReference type="ARBA" id="ARBA00022670"/>
    </source>
</evidence>
<comment type="subcellular location">
    <subcellularLocation>
        <location evidence="14">Cell inner membrane</location>
        <topology evidence="14">Single-pass membrane protein</topology>
    </subcellularLocation>
    <subcellularLocation>
        <location evidence="2">Cell membrane</location>
    </subcellularLocation>
    <subcellularLocation>
        <location evidence="1">Membrane</location>
        <topology evidence="1">Single-pass membrane protein</topology>
    </subcellularLocation>
</comment>
<keyword evidence="13 14" id="KW-0961">Cell wall biogenesis/degradation</keyword>
<keyword evidence="9 14" id="KW-0133">Cell shape</keyword>
<keyword evidence="3 14" id="KW-1003">Cell membrane</keyword>
<dbReference type="GO" id="GO:0071972">
    <property type="term" value="F:peptidoglycan L,D-transpeptidase activity"/>
    <property type="evidence" value="ECO:0007669"/>
    <property type="project" value="TreeGrafter"/>
</dbReference>
<evidence type="ECO:0000259" key="16">
    <source>
        <dbReference type="Pfam" id="PF03717"/>
    </source>
</evidence>
<feature type="domain" description="Penicillin-binding protein transpeptidase" evidence="15">
    <location>
        <begin position="293"/>
        <end position="632"/>
    </location>
</feature>
<comment type="pathway">
    <text evidence="14">Cell wall biogenesis; peptidoglycan biosynthesis.</text>
</comment>
<dbReference type="InterPro" id="IPR005311">
    <property type="entry name" value="PBP_dimer"/>
</dbReference>
<evidence type="ECO:0000256" key="8">
    <source>
        <dbReference type="ARBA" id="ARBA00022801"/>
    </source>
</evidence>
<dbReference type="EC" id="3.4.16.4" evidence="14"/>
<dbReference type="SUPFAM" id="SSF56601">
    <property type="entry name" value="beta-lactamase/transpeptidase-like"/>
    <property type="match status" value="1"/>
</dbReference>
<comment type="cofactor">
    <cofactor evidence="14">
        <name>Zn(2+)</name>
        <dbReference type="ChEBI" id="CHEBI:29105"/>
    </cofactor>
    <text evidence="14">Binds one Zn(2+) ion per subunit.</text>
</comment>
<dbReference type="Proteomes" id="UP000199626">
    <property type="component" value="Unassembled WGS sequence"/>
</dbReference>
<feature type="binding site" evidence="14">
    <location>
        <position position="391"/>
    </location>
    <ligand>
        <name>Zn(2+)</name>
        <dbReference type="ChEBI" id="CHEBI:29105"/>
    </ligand>
</feature>
<dbReference type="UniPathway" id="UPA00219"/>
<sequence length="647" mass="72495">MQKVSIGLGASRRTTLITANKMKKKRVTIRDHHAEAALFGRRVFVSLVVVVIALGILLSNMYRLQVVNHHSFQTRSNDNRIKVVPLAPNRGLIYDRHGRILAENRPVLSLEVTPEKVTDLADTLTRLQQVLEFDDEVIQSFHDNRRRERRFSQVTLLDHLTEEQAARFAVRQHDFPGVSIEARLVRHYPYGDALTHALGYVAKINPNDLNKLREENKQANYAATRVIGKLGIERYYEELLHGTIGFEQVEVDIHGRAIRTLSVQPPIPGQDLHLEIDIELQQFAYDLLGNDRGSIILMDPRDGAIRAIVSKPSYDPNWFAQGITHAQYQSLLNSPHSPLLNRSTQGGYPPASTVKPQVALVGLDEGVITPTTRIWDPGWFQIEGVNHRYRDWLAWGHGWVDVTSSLVESCDTFYYDLALKLGIDTLHDHMVRYGFGERTGIDINEEAAAVMPSRGWKRARFNQPWYAGETVSVGIGQSYWTTTPIQLAVGTAVLTNRGHRPVPRLLHALQEGDIILPAVVESREPVVLNNAEHWDVILDALNRTVSTVKGTAHRAFRGASYTSGGKTGTAQVRSIGQEEKYNAEEIDERYRDNAMYVGYAPATDPEVVVVVAVENTIGGGGSVAAPMARKLLDFYFAQEQAHAQVEQ</sequence>
<feature type="binding site" evidence="14">
    <location>
        <position position="397"/>
    </location>
    <ligand>
        <name>Zn(2+)</name>
        <dbReference type="ChEBI" id="CHEBI:29105"/>
    </ligand>
</feature>